<evidence type="ECO:0000313" key="2">
    <source>
        <dbReference type="Proteomes" id="UP000640426"/>
    </source>
</evidence>
<comment type="caution">
    <text evidence="1">The sequence shown here is derived from an EMBL/GenBank/DDBJ whole genome shotgun (WGS) entry which is preliminary data.</text>
</comment>
<sequence length="70" mass="7812">MHRYAETLNALNIALNLMIEEGDTCRVASISHPLHMAENQLMLRRAEMLTASIAARSMSQPNQTTVQTSQ</sequence>
<reference evidence="2" key="1">
    <citation type="submission" date="2020-12" db="EMBL/GenBank/DDBJ databases">
        <title>Hymenobacter sp.</title>
        <authorList>
            <person name="Kim M.K."/>
        </authorList>
    </citation>
    <scope>NUCLEOTIDE SEQUENCE [LARGE SCALE GENOMIC DNA]</scope>
    <source>
        <strain evidence="2">BT553</strain>
    </source>
</reference>
<evidence type="ECO:0000313" key="1">
    <source>
        <dbReference type="EMBL" id="MBJ6123453.1"/>
    </source>
</evidence>
<gene>
    <name evidence="1" type="ORF">JAO74_16825</name>
</gene>
<proteinExistence type="predicted"/>
<keyword evidence="2" id="KW-1185">Reference proteome</keyword>
<name>A0ABS0XUM7_9SPHN</name>
<dbReference type="EMBL" id="JAELXS010000012">
    <property type="protein sequence ID" value="MBJ6123453.1"/>
    <property type="molecule type" value="Genomic_DNA"/>
</dbReference>
<organism evidence="1 2">
    <name type="scientific">Sphingomonas mollis</name>
    <dbReference type="NCBI Taxonomy" id="2795726"/>
    <lineage>
        <taxon>Bacteria</taxon>
        <taxon>Pseudomonadati</taxon>
        <taxon>Pseudomonadota</taxon>
        <taxon>Alphaproteobacteria</taxon>
        <taxon>Sphingomonadales</taxon>
        <taxon>Sphingomonadaceae</taxon>
        <taxon>Sphingomonas</taxon>
    </lineage>
</organism>
<accession>A0ABS0XUM7</accession>
<dbReference type="Proteomes" id="UP000640426">
    <property type="component" value="Unassembled WGS sequence"/>
</dbReference>
<protein>
    <submittedName>
        <fullName evidence="1">Uncharacterized protein</fullName>
    </submittedName>
</protein>
<dbReference type="RefSeq" id="WP_199040899.1">
    <property type="nucleotide sequence ID" value="NZ_JAELXS010000012.1"/>
</dbReference>